<keyword evidence="1" id="KW-0175">Coiled coil</keyword>
<dbReference type="AlphaFoldDB" id="A0AA36MNA7"/>
<sequence>MWDLVLGVRLEMDFDQFFQREDAGQQLGRWREAIATKVLGVSPWQLQLQRVRRGSLDLEFVVEGSGISDEELRRRLSREADRLRALFQEPVMEVRVGADQRPARAATMLEQDYLILPVVGLHMQCNMNYNVNMHEVQRWAWRRPRLWRGLAGRLIISNADHLGKTELRPHRQRALRLRAELGGRRAVHSTGGMAPPWPAPEISSGESIVGPSPAACGSVTPSLAQRLLGPEAETSSTTAWKSQTADSLGCELLPAVLHCYLRGATGGCVNLARIGRSEFLATLERLGDGDAVSFALAALMKVPKAVLSEYEKELVQLISRGYEGLREHGARQRLEDAGEDVEAQMASLEDTLVKFTQKMCGAADSAVAKPSESAADDDTLRQYFQDCQLGSTTPRWLKLALDCQPS</sequence>
<gene>
    <name evidence="2" type="ORF">EVOR1521_LOCUS3609</name>
</gene>
<proteinExistence type="predicted"/>
<feature type="coiled-coil region" evidence="1">
    <location>
        <begin position="331"/>
        <end position="358"/>
    </location>
</feature>
<evidence type="ECO:0000256" key="1">
    <source>
        <dbReference type="SAM" id="Coils"/>
    </source>
</evidence>
<name>A0AA36MNA7_9DINO</name>
<protein>
    <submittedName>
        <fullName evidence="2">Uncharacterized protein</fullName>
    </submittedName>
</protein>
<reference evidence="2" key="1">
    <citation type="submission" date="2023-08" db="EMBL/GenBank/DDBJ databases">
        <authorList>
            <person name="Chen Y."/>
            <person name="Shah S."/>
            <person name="Dougan E. K."/>
            <person name="Thang M."/>
            <person name="Chan C."/>
        </authorList>
    </citation>
    <scope>NUCLEOTIDE SEQUENCE</scope>
</reference>
<evidence type="ECO:0000313" key="2">
    <source>
        <dbReference type="EMBL" id="CAJ1373918.1"/>
    </source>
</evidence>
<evidence type="ECO:0000313" key="3">
    <source>
        <dbReference type="Proteomes" id="UP001178507"/>
    </source>
</evidence>
<dbReference type="EMBL" id="CAUJNA010000224">
    <property type="protein sequence ID" value="CAJ1373918.1"/>
    <property type="molecule type" value="Genomic_DNA"/>
</dbReference>
<organism evidence="2 3">
    <name type="scientific">Effrenium voratum</name>
    <dbReference type="NCBI Taxonomy" id="2562239"/>
    <lineage>
        <taxon>Eukaryota</taxon>
        <taxon>Sar</taxon>
        <taxon>Alveolata</taxon>
        <taxon>Dinophyceae</taxon>
        <taxon>Suessiales</taxon>
        <taxon>Symbiodiniaceae</taxon>
        <taxon>Effrenium</taxon>
    </lineage>
</organism>
<comment type="caution">
    <text evidence="2">The sequence shown here is derived from an EMBL/GenBank/DDBJ whole genome shotgun (WGS) entry which is preliminary data.</text>
</comment>
<dbReference type="Proteomes" id="UP001178507">
    <property type="component" value="Unassembled WGS sequence"/>
</dbReference>
<keyword evidence="3" id="KW-1185">Reference proteome</keyword>
<accession>A0AA36MNA7</accession>